<dbReference type="InterPro" id="IPR018488">
    <property type="entry name" value="cNMP-bd_CS"/>
</dbReference>
<dbReference type="InterPro" id="IPR014710">
    <property type="entry name" value="RmlC-like_jellyroll"/>
</dbReference>
<evidence type="ECO:0000313" key="4">
    <source>
        <dbReference type="Proteomes" id="UP001649230"/>
    </source>
</evidence>
<name>A0ABY3SLF0_9BACL</name>
<dbReference type="InterPro" id="IPR011990">
    <property type="entry name" value="TPR-like_helical_dom_sf"/>
</dbReference>
<sequence length="479" mass="53159">MELTAIEMFKGLSNMELAKLLGKLEKRWVPTGEVLFEQGDPAEHMYIIGKGRIELFAYSEGKRQSLALLEEGESLGEMALLTGETRSAAAVAAADAMLYVIDRETFDALISEHAILSSYFIRLLSQRLVATNDKLQESQESKSDWLLRELEGLPEPAIRFLCWSAEIPSITTGILTYTYQKSLSEMMEAYPKLSDWLISTSAAKDPGEIRLSASVRPIVSNLGTDRFGYEVKAQWREEALAYYLRAKEWRAALLLRMDAGNWPAALDIAEQAWREGAAEQQDSIYELLVRCPEQLIAERFDVLQGYIPYCKLNAPELGLSVIERALALGTAVFFPGQLVSLYEWGAALCQSLNRKQQALEYLQMAESMTVSMSQGASAGAARRLGPAVQSGKAKASGGQEQALCRTGCTLDRTESTDDPDNRFARRIMPVRLSLHASARRFVPLCYGFYRYRACGRGVLDCGHYPRLYCGAGHGHAVGS</sequence>
<gene>
    <name evidence="3" type="ORF">L0M14_01400</name>
</gene>
<evidence type="ECO:0000259" key="2">
    <source>
        <dbReference type="PROSITE" id="PS50042"/>
    </source>
</evidence>
<dbReference type="RefSeq" id="WP_235120331.1">
    <property type="nucleotide sequence ID" value="NZ_CP090978.1"/>
</dbReference>
<keyword evidence="4" id="KW-1185">Reference proteome</keyword>
<dbReference type="Proteomes" id="UP001649230">
    <property type="component" value="Chromosome"/>
</dbReference>
<dbReference type="PROSITE" id="PS50042">
    <property type="entry name" value="CNMP_BINDING_3"/>
    <property type="match status" value="1"/>
</dbReference>
<dbReference type="PANTHER" id="PTHR24567">
    <property type="entry name" value="CRP FAMILY TRANSCRIPTIONAL REGULATORY PROTEIN"/>
    <property type="match status" value="1"/>
</dbReference>
<dbReference type="InterPro" id="IPR018490">
    <property type="entry name" value="cNMP-bd_dom_sf"/>
</dbReference>
<accession>A0ABY3SLF0</accession>
<dbReference type="PROSITE" id="PS00889">
    <property type="entry name" value="CNMP_BINDING_2"/>
    <property type="match status" value="1"/>
</dbReference>
<dbReference type="InterPro" id="IPR000595">
    <property type="entry name" value="cNMP-bd_dom"/>
</dbReference>
<evidence type="ECO:0000256" key="1">
    <source>
        <dbReference type="ARBA" id="ARBA00023159"/>
    </source>
</evidence>
<dbReference type="Pfam" id="PF00027">
    <property type="entry name" value="cNMP_binding"/>
    <property type="match status" value="1"/>
</dbReference>
<dbReference type="SMART" id="SM00100">
    <property type="entry name" value="cNMP"/>
    <property type="match status" value="1"/>
</dbReference>
<feature type="domain" description="Cyclic nucleotide-binding" evidence="2">
    <location>
        <begin position="8"/>
        <end position="110"/>
    </location>
</feature>
<proteinExistence type="predicted"/>
<dbReference type="InterPro" id="IPR050397">
    <property type="entry name" value="Env_Response_Regulators"/>
</dbReference>
<dbReference type="Gene3D" id="2.60.120.10">
    <property type="entry name" value="Jelly Rolls"/>
    <property type="match status" value="1"/>
</dbReference>
<keyword evidence="1" id="KW-0010">Activator</keyword>
<protein>
    <submittedName>
        <fullName evidence="3">Crp/Fnr family transcriptional regulator</fullName>
    </submittedName>
</protein>
<evidence type="ECO:0000313" key="3">
    <source>
        <dbReference type="EMBL" id="UJF33940.1"/>
    </source>
</evidence>
<dbReference type="PANTHER" id="PTHR24567:SF74">
    <property type="entry name" value="HTH-TYPE TRANSCRIPTIONAL REGULATOR ARCR"/>
    <property type="match status" value="1"/>
</dbReference>
<dbReference type="CDD" id="cd00038">
    <property type="entry name" value="CAP_ED"/>
    <property type="match status" value="1"/>
</dbReference>
<dbReference type="EMBL" id="CP090978">
    <property type="protein sequence ID" value="UJF33940.1"/>
    <property type="molecule type" value="Genomic_DNA"/>
</dbReference>
<dbReference type="SUPFAM" id="SSF51206">
    <property type="entry name" value="cAMP-binding domain-like"/>
    <property type="match status" value="1"/>
</dbReference>
<reference evidence="3 4" key="1">
    <citation type="journal article" date="2024" name="Int. J. Syst. Evol. Microbiol.">
        <title>Paenibacillus hexagrammi sp. nov., a novel bacterium isolated from the gut content of Hexagrammos agrammus.</title>
        <authorList>
            <person name="Jung H.K."/>
            <person name="Kim D.G."/>
            <person name="Zin H."/>
            <person name="Park J."/>
            <person name="Jung H."/>
            <person name="Kim Y.O."/>
            <person name="Kong H.J."/>
            <person name="Kim J.W."/>
            <person name="Kim Y.S."/>
        </authorList>
    </citation>
    <scope>NUCLEOTIDE SEQUENCE [LARGE SCALE GENOMIC DNA]</scope>
    <source>
        <strain evidence="3 4">YPD9-1</strain>
    </source>
</reference>
<dbReference type="Gene3D" id="1.25.40.10">
    <property type="entry name" value="Tetratricopeptide repeat domain"/>
    <property type="match status" value="1"/>
</dbReference>
<organism evidence="3 4">
    <name type="scientific">Paenibacillus hexagrammi</name>
    <dbReference type="NCBI Taxonomy" id="2908839"/>
    <lineage>
        <taxon>Bacteria</taxon>
        <taxon>Bacillati</taxon>
        <taxon>Bacillota</taxon>
        <taxon>Bacilli</taxon>
        <taxon>Bacillales</taxon>
        <taxon>Paenibacillaceae</taxon>
        <taxon>Paenibacillus</taxon>
    </lineage>
</organism>